<dbReference type="EMBL" id="CAJFDH010000002">
    <property type="protein sequence ID" value="CAD5212028.1"/>
    <property type="molecule type" value="Genomic_DNA"/>
</dbReference>
<feature type="compositionally biased region" description="Basic and acidic residues" evidence="1">
    <location>
        <begin position="249"/>
        <end position="270"/>
    </location>
</feature>
<protein>
    <submittedName>
        <fullName evidence="2">Uncharacterized protein</fullName>
    </submittedName>
</protein>
<dbReference type="AlphaFoldDB" id="A0A811K9G4"/>
<dbReference type="EMBL" id="CAJFCW020000002">
    <property type="protein sequence ID" value="CAG9094924.1"/>
    <property type="molecule type" value="Genomic_DNA"/>
</dbReference>
<sequence length="346" mass="40370">MVKKEMVCELKSGKTKEDLSTYLLNNHGFNVDVDVDNSGMRQTTGRRFKLNEKFSKEVTKTCKNSFCYEGFCSIPKKLCDGVVNCKSDSGSPCFCRSRQVEKKSFNIVVGNETRLNEDCWGQELIEIRRYKTKPEGVTRRQRLQNHLPKLSAESIEQNQPEQGRVDVELNKEDDDNFRSSHFMTCHGGVIRITREFDNKPLRYKLQNQHFYIHGILETKTIWDDYRRAPSCHAPPRLDSKQARRTTQRNQRENSKADSKETTRDFKRENARGGTRVTVDYPNHALPFFDYDQSSKNHKQKRNHRRRDLLRKFTAAATAGISLTSIQLQQYNVTSTNPPILWRPRQQ</sequence>
<keyword evidence="3" id="KW-1185">Reference proteome</keyword>
<reference evidence="2" key="1">
    <citation type="submission" date="2020-09" db="EMBL/GenBank/DDBJ databases">
        <authorList>
            <person name="Kikuchi T."/>
        </authorList>
    </citation>
    <scope>NUCLEOTIDE SEQUENCE</scope>
    <source>
        <strain evidence="2">SH1</strain>
    </source>
</reference>
<evidence type="ECO:0000313" key="2">
    <source>
        <dbReference type="EMBL" id="CAD5212028.1"/>
    </source>
</evidence>
<gene>
    <name evidence="2" type="ORF">BOKJ2_LOCUS3998</name>
</gene>
<organism evidence="2 3">
    <name type="scientific">Bursaphelenchus okinawaensis</name>
    <dbReference type="NCBI Taxonomy" id="465554"/>
    <lineage>
        <taxon>Eukaryota</taxon>
        <taxon>Metazoa</taxon>
        <taxon>Ecdysozoa</taxon>
        <taxon>Nematoda</taxon>
        <taxon>Chromadorea</taxon>
        <taxon>Rhabditida</taxon>
        <taxon>Tylenchina</taxon>
        <taxon>Tylenchomorpha</taxon>
        <taxon>Aphelenchoidea</taxon>
        <taxon>Aphelenchoididae</taxon>
        <taxon>Bursaphelenchus</taxon>
    </lineage>
</organism>
<name>A0A811K9G4_9BILA</name>
<dbReference type="Proteomes" id="UP000614601">
    <property type="component" value="Unassembled WGS sequence"/>
</dbReference>
<proteinExistence type="predicted"/>
<evidence type="ECO:0000313" key="3">
    <source>
        <dbReference type="Proteomes" id="UP000614601"/>
    </source>
</evidence>
<feature type="region of interest" description="Disordered" evidence="1">
    <location>
        <begin position="231"/>
        <end position="278"/>
    </location>
</feature>
<accession>A0A811K9G4</accession>
<dbReference type="Proteomes" id="UP000783686">
    <property type="component" value="Unassembled WGS sequence"/>
</dbReference>
<comment type="caution">
    <text evidence="2">The sequence shown here is derived from an EMBL/GenBank/DDBJ whole genome shotgun (WGS) entry which is preliminary data.</text>
</comment>
<evidence type="ECO:0000256" key="1">
    <source>
        <dbReference type="SAM" id="MobiDB-lite"/>
    </source>
</evidence>